<dbReference type="GO" id="GO:0006508">
    <property type="term" value="P:proteolysis"/>
    <property type="evidence" value="ECO:0007669"/>
    <property type="project" value="UniProtKB-KW"/>
</dbReference>
<comment type="similarity">
    <text evidence="3">Belongs to the peptidase M28 family.</text>
</comment>
<comment type="caution">
    <text evidence="6">The sequence shown here is derived from an EMBL/GenBank/DDBJ whole genome shotgun (WGS) entry which is preliminary data.</text>
</comment>
<dbReference type="InterPro" id="IPR007484">
    <property type="entry name" value="Peptidase_M28"/>
</dbReference>
<dbReference type="AlphaFoldDB" id="A0A5B0QNH6"/>
<dbReference type="Gene3D" id="3.40.630.10">
    <property type="entry name" value="Zn peptidases"/>
    <property type="match status" value="1"/>
</dbReference>
<dbReference type="FunFam" id="3.40.630.10:FF:000307">
    <property type="entry name" value="Peptide hydrolase"/>
    <property type="match status" value="1"/>
</dbReference>
<dbReference type="PANTHER" id="PTHR12283">
    <property type="entry name" value="GLUTAMINYL-PEPTIDE CYCLOTRANSFERASE"/>
    <property type="match status" value="1"/>
</dbReference>
<keyword evidence="7" id="KW-1185">Reference proteome</keyword>
<keyword evidence="2" id="KW-0012">Acyltransferase</keyword>
<dbReference type="OrthoDB" id="3907302at2759"/>
<keyword evidence="3" id="KW-0862">Zinc</keyword>
<dbReference type="EC" id="3.4.-.-" evidence="3"/>
<name>A0A5B0QNH6_PUCGR</name>
<evidence type="ECO:0000313" key="6">
    <source>
        <dbReference type="EMBL" id="KAA1114846.1"/>
    </source>
</evidence>
<evidence type="ECO:0000313" key="7">
    <source>
        <dbReference type="Proteomes" id="UP000324748"/>
    </source>
</evidence>
<reference evidence="6 7" key="1">
    <citation type="submission" date="2019-05" db="EMBL/GenBank/DDBJ databases">
        <title>Emergence of the Ug99 lineage of the wheat stem rust pathogen through somatic hybridization.</title>
        <authorList>
            <person name="Li F."/>
            <person name="Upadhyaya N.M."/>
            <person name="Sperschneider J."/>
            <person name="Matny O."/>
            <person name="Nguyen-Phuc H."/>
            <person name="Mago R."/>
            <person name="Raley C."/>
            <person name="Miller M.E."/>
            <person name="Silverstein K.A.T."/>
            <person name="Henningsen E."/>
            <person name="Hirsch C.D."/>
            <person name="Visser B."/>
            <person name="Pretorius Z.A."/>
            <person name="Steffenson B.J."/>
            <person name="Schwessinger B."/>
            <person name="Dodds P.N."/>
            <person name="Figueroa M."/>
        </authorList>
    </citation>
    <scope>NUCLEOTIDE SEQUENCE [LARGE SCALE GENOMIC DNA]</scope>
    <source>
        <strain evidence="6">21-0</strain>
    </source>
</reference>
<protein>
    <recommendedName>
        <fullName evidence="3">Peptide hydrolase</fullName>
        <ecNumber evidence="3">3.4.-.-</ecNumber>
    </recommendedName>
</protein>
<keyword evidence="3" id="KW-0645">Protease</keyword>
<dbReference type="EMBL" id="VSWC01000014">
    <property type="protein sequence ID" value="KAA1114846.1"/>
    <property type="molecule type" value="Genomic_DNA"/>
</dbReference>
<dbReference type="InterPro" id="IPR040234">
    <property type="entry name" value="QC/QCL"/>
</dbReference>
<keyword evidence="1" id="KW-0808">Transferase</keyword>
<proteinExistence type="inferred from homology"/>
<evidence type="ECO:0000256" key="3">
    <source>
        <dbReference type="RuleBase" id="RU361240"/>
    </source>
</evidence>
<dbReference type="PANTHER" id="PTHR12283:SF6">
    <property type="entry name" value="GLUTAMINYL-PEPTIDE CYCLOTRANSFERASE-RELATED"/>
    <property type="match status" value="1"/>
</dbReference>
<keyword evidence="3" id="KW-0479">Metal-binding</keyword>
<dbReference type="OMA" id="THWAYQK"/>
<evidence type="ECO:0000256" key="2">
    <source>
        <dbReference type="ARBA" id="ARBA00023315"/>
    </source>
</evidence>
<evidence type="ECO:0000256" key="4">
    <source>
        <dbReference type="SAM" id="MobiDB-lite"/>
    </source>
</evidence>
<keyword evidence="3" id="KW-0378">Hydrolase</keyword>
<sequence>MQPQIHELGASRSGRSQATKPTTHGRVSIGLGCLTILLLSLLDPDHVGFQVSSSSIKNDNYHTQVLDHSLNLIFNLSNPEPVLNFYNPDSLLSKILIPRPVESKNLSDCRTLFAQHFQSLSTHIDVPLQSNLFVNSRQPPSYSPVPLREIQTWKLDTHTFKASTPLGTKSFENQVFTHDPTAPLRLVLAAHIDSKFFPNPPDNQFVGATDSAAPVAIILEVAKALTPLLDKKLAHDVKLGQAGMTAERITLQIVLLDGEEAFREWSHTDSLYGARELAKKWSEPLRTPTATQKRLRSIDAIDSFILYDLLGSPAPEMHNFFSETGWLFDSFEKVEARLMRKSTFTLFPSIPSLATHLGNNVQQNLRTRKPFFRKRLPGQPIAFGSIEDDHLPFLQEGVPILHLIAAPFPQVWHTIRDDRSALDLQTILEWSLISQVAVVQYLGLETFLDGYLSGRRDELVPPS</sequence>
<gene>
    <name evidence="6" type="ORF">PGT21_025224</name>
</gene>
<evidence type="ECO:0000259" key="5">
    <source>
        <dbReference type="Pfam" id="PF04389"/>
    </source>
</evidence>
<feature type="domain" description="Peptidase M28" evidence="5">
    <location>
        <begin position="177"/>
        <end position="431"/>
    </location>
</feature>
<feature type="compositionally biased region" description="Polar residues" evidence="4">
    <location>
        <begin position="13"/>
        <end position="22"/>
    </location>
</feature>
<accession>A0A5B0QNH6</accession>
<organism evidence="6 7">
    <name type="scientific">Puccinia graminis f. sp. tritici</name>
    <dbReference type="NCBI Taxonomy" id="56615"/>
    <lineage>
        <taxon>Eukaryota</taxon>
        <taxon>Fungi</taxon>
        <taxon>Dikarya</taxon>
        <taxon>Basidiomycota</taxon>
        <taxon>Pucciniomycotina</taxon>
        <taxon>Pucciniomycetes</taxon>
        <taxon>Pucciniales</taxon>
        <taxon>Pucciniaceae</taxon>
        <taxon>Puccinia</taxon>
    </lineage>
</organism>
<dbReference type="Proteomes" id="UP000324748">
    <property type="component" value="Unassembled WGS sequence"/>
</dbReference>
<dbReference type="SUPFAM" id="SSF53187">
    <property type="entry name" value="Zn-dependent exopeptidases"/>
    <property type="match status" value="1"/>
</dbReference>
<dbReference type="Pfam" id="PF04389">
    <property type="entry name" value="Peptidase_M28"/>
    <property type="match status" value="1"/>
</dbReference>
<feature type="region of interest" description="Disordered" evidence="4">
    <location>
        <begin position="1"/>
        <end position="24"/>
    </location>
</feature>
<evidence type="ECO:0000256" key="1">
    <source>
        <dbReference type="ARBA" id="ARBA00022679"/>
    </source>
</evidence>
<dbReference type="GO" id="GO:0008270">
    <property type="term" value="F:zinc ion binding"/>
    <property type="evidence" value="ECO:0007669"/>
    <property type="project" value="TreeGrafter"/>
</dbReference>
<dbReference type="GO" id="GO:0008233">
    <property type="term" value="F:peptidase activity"/>
    <property type="evidence" value="ECO:0007669"/>
    <property type="project" value="UniProtKB-KW"/>
</dbReference>
<dbReference type="GO" id="GO:0016603">
    <property type="term" value="F:glutaminyl-peptide cyclotransferase activity"/>
    <property type="evidence" value="ECO:0007669"/>
    <property type="project" value="TreeGrafter"/>
</dbReference>